<dbReference type="Proteomes" id="UP000526233">
    <property type="component" value="Unassembled WGS sequence"/>
</dbReference>
<keyword evidence="2" id="KW-1133">Transmembrane helix</keyword>
<feature type="transmembrane region" description="Helical" evidence="2">
    <location>
        <begin position="7"/>
        <end position="28"/>
    </location>
</feature>
<evidence type="ECO:0000256" key="2">
    <source>
        <dbReference type="SAM" id="Phobius"/>
    </source>
</evidence>
<keyword evidence="2" id="KW-0472">Membrane</keyword>
<evidence type="ECO:0000313" key="3">
    <source>
        <dbReference type="EMBL" id="NNV20555.1"/>
    </source>
</evidence>
<keyword evidence="1" id="KW-0175">Coiled coil</keyword>
<sequence>MKTVHWFYAGCAALVVVIYWTTGTWPFSTIFNVADYAFAQDEKWWREWIGALSGWIAAAGALAAVILTLPYLKRQAEEAKKQAVEAKRQADFALGESLPTFDVYSEGLLRSISGS</sequence>
<feature type="coiled-coil region" evidence="1">
    <location>
        <begin position="69"/>
        <end position="96"/>
    </location>
</feature>
<gene>
    <name evidence="3" type="ORF">EHE22_08970</name>
</gene>
<organism evidence="3 4">
    <name type="scientific">Brucella pseudogrignonensis</name>
    <dbReference type="NCBI Taxonomy" id="419475"/>
    <lineage>
        <taxon>Bacteria</taxon>
        <taxon>Pseudomonadati</taxon>
        <taxon>Pseudomonadota</taxon>
        <taxon>Alphaproteobacteria</taxon>
        <taxon>Hyphomicrobiales</taxon>
        <taxon>Brucellaceae</taxon>
        <taxon>Brucella/Ochrobactrum group</taxon>
        <taxon>Brucella</taxon>
    </lineage>
</organism>
<dbReference type="AlphaFoldDB" id="A0A7Y3T5J1"/>
<keyword evidence="2" id="KW-0812">Transmembrane</keyword>
<name>A0A7Y3T5J1_9HYPH</name>
<reference evidence="3 4" key="1">
    <citation type="submission" date="2018-11" db="EMBL/GenBank/DDBJ databases">
        <title>Genome sequencing and analysis.</title>
        <authorList>
            <person name="Huang Y.-T."/>
        </authorList>
    </citation>
    <scope>NUCLEOTIDE SEQUENCE [LARGE SCALE GENOMIC DNA]</scope>
    <source>
        <strain evidence="3 4">SHIN</strain>
    </source>
</reference>
<feature type="transmembrane region" description="Helical" evidence="2">
    <location>
        <begin position="48"/>
        <end position="72"/>
    </location>
</feature>
<dbReference type="EMBL" id="PKQI01000002">
    <property type="protein sequence ID" value="NNV20555.1"/>
    <property type="molecule type" value="Genomic_DNA"/>
</dbReference>
<comment type="caution">
    <text evidence="3">The sequence shown here is derived from an EMBL/GenBank/DDBJ whole genome shotgun (WGS) entry which is preliminary data.</text>
</comment>
<proteinExistence type="predicted"/>
<evidence type="ECO:0000256" key="1">
    <source>
        <dbReference type="SAM" id="Coils"/>
    </source>
</evidence>
<accession>A0A7Y3T5J1</accession>
<protein>
    <submittedName>
        <fullName evidence="3">Uncharacterized protein</fullName>
    </submittedName>
</protein>
<dbReference type="RefSeq" id="WP_171379872.1">
    <property type="nucleotide sequence ID" value="NZ_PKQI01000002.1"/>
</dbReference>
<evidence type="ECO:0000313" key="4">
    <source>
        <dbReference type="Proteomes" id="UP000526233"/>
    </source>
</evidence>